<dbReference type="AlphaFoldDB" id="A0A6J7J447"/>
<keyword evidence="1" id="KW-0808">Transferase</keyword>
<feature type="domain" description="N-acetyltransferase" evidence="3">
    <location>
        <begin position="36"/>
        <end position="191"/>
    </location>
</feature>
<evidence type="ECO:0000256" key="2">
    <source>
        <dbReference type="ARBA" id="ARBA00023315"/>
    </source>
</evidence>
<protein>
    <submittedName>
        <fullName evidence="4">Unannotated protein</fullName>
    </submittedName>
</protein>
<dbReference type="CDD" id="cd04301">
    <property type="entry name" value="NAT_SF"/>
    <property type="match status" value="1"/>
</dbReference>
<dbReference type="GO" id="GO:0016747">
    <property type="term" value="F:acyltransferase activity, transferring groups other than amino-acyl groups"/>
    <property type="evidence" value="ECO:0007669"/>
    <property type="project" value="InterPro"/>
</dbReference>
<dbReference type="Pfam" id="PF00583">
    <property type="entry name" value="Acetyltransf_1"/>
    <property type="match status" value="1"/>
</dbReference>
<dbReference type="PROSITE" id="PS51186">
    <property type="entry name" value="GNAT"/>
    <property type="match status" value="1"/>
</dbReference>
<reference evidence="4" key="1">
    <citation type="submission" date="2020-05" db="EMBL/GenBank/DDBJ databases">
        <authorList>
            <person name="Chiriac C."/>
            <person name="Salcher M."/>
            <person name="Ghai R."/>
            <person name="Kavagutti S V."/>
        </authorList>
    </citation>
    <scope>NUCLEOTIDE SEQUENCE</scope>
</reference>
<dbReference type="PANTHER" id="PTHR43877">
    <property type="entry name" value="AMINOALKYLPHOSPHONATE N-ACETYLTRANSFERASE-RELATED-RELATED"/>
    <property type="match status" value="1"/>
</dbReference>
<evidence type="ECO:0000259" key="3">
    <source>
        <dbReference type="PROSITE" id="PS51186"/>
    </source>
</evidence>
<name>A0A6J7J447_9ZZZZ</name>
<dbReference type="EMBL" id="CAFBND010000026">
    <property type="protein sequence ID" value="CAB4937886.1"/>
    <property type="molecule type" value="Genomic_DNA"/>
</dbReference>
<organism evidence="4">
    <name type="scientific">freshwater metagenome</name>
    <dbReference type="NCBI Taxonomy" id="449393"/>
    <lineage>
        <taxon>unclassified sequences</taxon>
        <taxon>metagenomes</taxon>
        <taxon>ecological metagenomes</taxon>
    </lineage>
</organism>
<dbReference type="SUPFAM" id="SSF55729">
    <property type="entry name" value="Acyl-CoA N-acyltransferases (Nat)"/>
    <property type="match status" value="1"/>
</dbReference>
<dbReference type="Gene3D" id="3.40.630.30">
    <property type="match status" value="1"/>
</dbReference>
<dbReference type="InterPro" id="IPR000182">
    <property type="entry name" value="GNAT_dom"/>
</dbReference>
<dbReference type="PANTHER" id="PTHR43877:SF1">
    <property type="entry name" value="ACETYLTRANSFERASE"/>
    <property type="match status" value="1"/>
</dbReference>
<accession>A0A6J7J447</accession>
<dbReference type="InterPro" id="IPR016181">
    <property type="entry name" value="Acyl_CoA_acyltransferase"/>
</dbReference>
<sequence length="194" mass="20949">MTDLPFPTLINSTPPETAEVSVRPAREADAQSIGRVMLASWRASYPEALQDVLAELTVDEVADQWRESITSPPSGRHLILVALEASEIVGYLLAAPLEKGDDVAPGATITDVSDLVIHPEHTRRGHGSRLLAAAVDRMRDHGATEAATWSVEGDVDRLSFLESAGFGDDGSRRQLDMGPGSLALIQRRFTALLR</sequence>
<gene>
    <name evidence="4" type="ORF">UFOPK3752_00857</name>
</gene>
<proteinExistence type="predicted"/>
<evidence type="ECO:0000313" key="4">
    <source>
        <dbReference type="EMBL" id="CAB4937886.1"/>
    </source>
</evidence>
<evidence type="ECO:0000256" key="1">
    <source>
        <dbReference type="ARBA" id="ARBA00022679"/>
    </source>
</evidence>
<dbReference type="InterPro" id="IPR050832">
    <property type="entry name" value="Bact_Acetyltransf"/>
</dbReference>
<keyword evidence="2" id="KW-0012">Acyltransferase</keyword>